<proteinExistence type="predicted"/>
<organism evidence="1 2">
    <name type="scientific">Kingdonia uniflora</name>
    <dbReference type="NCBI Taxonomy" id="39325"/>
    <lineage>
        <taxon>Eukaryota</taxon>
        <taxon>Viridiplantae</taxon>
        <taxon>Streptophyta</taxon>
        <taxon>Embryophyta</taxon>
        <taxon>Tracheophyta</taxon>
        <taxon>Spermatophyta</taxon>
        <taxon>Magnoliopsida</taxon>
        <taxon>Ranunculales</taxon>
        <taxon>Circaeasteraceae</taxon>
        <taxon>Kingdonia</taxon>
    </lineage>
</organism>
<evidence type="ECO:0000313" key="2">
    <source>
        <dbReference type="Proteomes" id="UP000541444"/>
    </source>
</evidence>
<dbReference type="EMBL" id="JACGCM010000923">
    <property type="protein sequence ID" value="KAF6164656.1"/>
    <property type="molecule type" value="Genomic_DNA"/>
</dbReference>
<dbReference type="AlphaFoldDB" id="A0A7J7NBW6"/>
<dbReference type="OrthoDB" id="10258585at2759"/>
<comment type="caution">
    <text evidence="1">The sequence shown here is derived from an EMBL/GenBank/DDBJ whole genome shotgun (WGS) entry which is preliminary data.</text>
</comment>
<accession>A0A7J7NBW6</accession>
<name>A0A7J7NBW6_9MAGN</name>
<dbReference type="Proteomes" id="UP000541444">
    <property type="component" value="Unassembled WGS sequence"/>
</dbReference>
<keyword evidence="2" id="KW-1185">Reference proteome</keyword>
<gene>
    <name evidence="1" type="ORF">GIB67_032884</name>
</gene>
<evidence type="ECO:0000313" key="1">
    <source>
        <dbReference type="EMBL" id="KAF6164656.1"/>
    </source>
</evidence>
<sequence length="105" mass="11587">MKGNCSRHDVPNQELFFLFRDLHPPFFLDLLLASLPSLMNWCDRNSGAGLGSGYGARCRAGFGGRQIIASEDDGSINHAQIRDLDAETARLDQYGADLEKDDADK</sequence>
<reference evidence="1 2" key="1">
    <citation type="journal article" date="2020" name="IScience">
        <title>Genome Sequencing of the Endangered Kingdonia uniflora (Circaeasteraceae, Ranunculales) Reveals Potential Mechanisms of Evolutionary Specialization.</title>
        <authorList>
            <person name="Sun Y."/>
            <person name="Deng T."/>
            <person name="Zhang A."/>
            <person name="Moore M.J."/>
            <person name="Landis J.B."/>
            <person name="Lin N."/>
            <person name="Zhang H."/>
            <person name="Zhang X."/>
            <person name="Huang J."/>
            <person name="Zhang X."/>
            <person name="Sun H."/>
            <person name="Wang H."/>
        </authorList>
    </citation>
    <scope>NUCLEOTIDE SEQUENCE [LARGE SCALE GENOMIC DNA]</scope>
    <source>
        <strain evidence="1">TB1705</strain>
        <tissue evidence="1">Leaf</tissue>
    </source>
</reference>
<protein>
    <submittedName>
        <fullName evidence="1">Uncharacterized protein</fullName>
    </submittedName>
</protein>